<evidence type="ECO:0000259" key="1">
    <source>
        <dbReference type="PROSITE" id="PS50994"/>
    </source>
</evidence>
<dbReference type="OrthoDB" id="5852877at2759"/>
<accession>A0A090L297</accession>
<dbReference type="InterPro" id="IPR012337">
    <property type="entry name" value="RNaseH-like_sf"/>
</dbReference>
<keyword evidence="3" id="KW-1185">Reference proteome</keyword>
<dbReference type="InterPro" id="IPR036397">
    <property type="entry name" value="RNaseH_sf"/>
</dbReference>
<dbReference type="AlphaFoldDB" id="A0A090L297"/>
<organism evidence="2">
    <name type="scientific">Strongyloides ratti</name>
    <name type="common">Parasitic roundworm</name>
    <dbReference type="NCBI Taxonomy" id="34506"/>
    <lineage>
        <taxon>Eukaryota</taxon>
        <taxon>Metazoa</taxon>
        <taxon>Ecdysozoa</taxon>
        <taxon>Nematoda</taxon>
        <taxon>Chromadorea</taxon>
        <taxon>Rhabditida</taxon>
        <taxon>Tylenchina</taxon>
        <taxon>Panagrolaimomorpha</taxon>
        <taxon>Strongyloidoidea</taxon>
        <taxon>Strongyloididae</taxon>
        <taxon>Strongyloides</taxon>
    </lineage>
</organism>
<dbReference type="RefSeq" id="XP_024500807.1">
    <property type="nucleotide sequence ID" value="XM_024646650.1"/>
</dbReference>
<dbReference type="Gene3D" id="3.30.420.10">
    <property type="entry name" value="Ribonuclease H-like superfamily/Ribonuclease H"/>
    <property type="match status" value="1"/>
</dbReference>
<dbReference type="GO" id="GO:0015074">
    <property type="term" value="P:DNA integration"/>
    <property type="evidence" value="ECO:0007669"/>
    <property type="project" value="InterPro"/>
</dbReference>
<sequence>MVNDKLQIGDEIFEDWEDELKIYIKTCKECQMRNVNTKRHEKNKTIKMEAPNIHISIDIIGPLNQKSNKNHKYIFTIMDDFSRYTYAVPIENYQFNTISKELLHYFCLFGYPKIIKSDQGRNFIPEELNQWLSSLNIIHEYTKPYHKKGNSLIEKAHKWLEDGIAKISRNNSTNWDEYIERVIFAYNATRNESSGRSPFSCMFLREPVMPLDNHLLTYSVGLHDKSKDLYELYKIAAETHFDTNQFIEGTRNKENSKGLIKKSQKFKEGDYILIKRPDNKPKVASKFQFKFKGPYRVVKQEENNVTYKTSKRGKEVTDNIENVKKYYKRGNEAKKNSDS</sequence>
<name>A0A090L297_STRRB</name>
<feature type="domain" description="Integrase catalytic" evidence="1">
    <location>
        <begin position="47"/>
        <end position="206"/>
    </location>
</feature>
<dbReference type="WBParaSite" id="SRAE_0000071600.1">
    <property type="protein sequence ID" value="SRAE_0000071600.1"/>
    <property type="gene ID" value="WBGene00256473"/>
</dbReference>
<gene>
    <name evidence="2 4 5" type="ORF">SRAE_0000071600</name>
</gene>
<dbReference type="Proteomes" id="UP000035682">
    <property type="component" value="Unplaced"/>
</dbReference>
<dbReference type="InterPro" id="IPR050951">
    <property type="entry name" value="Retrovirus_Pol_polyprotein"/>
</dbReference>
<dbReference type="Pfam" id="PF00665">
    <property type="entry name" value="rve"/>
    <property type="match status" value="1"/>
</dbReference>
<dbReference type="GeneID" id="36373970"/>
<dbReference type="PANTHER" id="PTHR37984">
    <property type="entry name" value="PROTEIN CBG26694"/>
    <property type="match status" value="1"/>
</dbReference>
<evidence type="ECO:0000313" key="4">
    <source>
        <dbReference type="WBParaSite" id="SRAE_0000071600.1"/>
    </source>
</evidence>
<evidence type="ECO:0000313" key="2">
    <source>
        <dbReference type="EMBL" id="CEF61599.1"/>
    </source>
</evidence>
<dbReference type="WormBase" id="SRAE_0000071600">
    <property type="protein sequence ID" value="SRP04533"/>
    <property type="gene ID" value="WBGene00256473"/>
</dbReference>
<evidence type="ECO:0000313" key="3">
    <source>
        <dbReference type="Proteomes" id="UP000035682"/>
    </source>
</evidence>
<dbReference type="CTD" id="36373970"/>
<dbReference type="InterPro" id="IPR001584">
    <property type="entry name" value="Integrase_cat-core"/>
</dbReference>
<dbReference type="PROSITE" id="PS50994">
    <property type="entry name" value="INTEGRASE"/>
    <property type="match status" value="1"/>
</dbReference>
<dbReference type="PANTHER" id="PTHR37984:SF15">
    <property type="entry name" value="INTEGRASE CATALYTIC DOMAIN-CONTAINING PROTEIN"/>
    <property type="match status" value="1"/>
</dbReference>
<dbReference type="SUPFAM" id="SSF53098">
    <property type="entry name" value="Ribonuclease H-like"/>
    <property type="match status" value="1"/>
</dbReference>
<reference evidence="2" key="1">
    <citation type="submission" date="2014-09" db="EMBL/GenBank/DDBJ databases">
        <authorList>
            <person name="Aslett A.Martin."/>
        </authorList>
    </citation>
    <scope>NUCLEOTIDE SEQUENCE</scope>
    <source>
        <strain evidence="2">ED321 Heterogonic</strain>
    </source>
</reference>
<evidence type="ECO:0000313" key="5">
    <source>
        <dbReference type="WormBase" id="SRAE_0000071600"/>
    </source>
</evidence>
<reference evidence="3" key="2">
    <citation type="submission" date="2014-09" db="EMBL/GenBank/DDBJ databases">
        <authorList>
            <person name="Martin A.A."/>
        </authorList>
    </citation>
    <scope>NUCLEOTIDE SEQUENCE</scope>
    <source>
        <strain evidence="3">ED321</strain>
    </source>
</reference>
<reference evidence="4" key="3">
    <citation type="submission" date="2020-12" db="UniProtKB">
        <authorList>
            <consortium name="WormBaseParasite"/>
        </authorList>
    </citation>
    <scope>IDENTIFICATION</scope>
</reference>
<proteinExistence type="predicted"/>
<protein>
    <submittedName>
        <fullName evidence="2 4">Integrase, catalytic core domain and Ribonuclease H-like domain-containing protein</fullName>
    </submittedName>
</protein>
<dbReference type="GO" id="GO:0003676">
    <property type="term" value="F:nucleic acid binding"/>
    <property type="evidence" value="ECO:0007669"/>
    <property type="project" value="InterPro"/>
</dbReference>
<dbReference type="EMBL" id="LN609419">
    <property type="protein sequence ID" value="CEF61599.1"/>
    <property type="molecule type" value="Genomic_DNA"/>
</dbReference>
<dbReference type="OMA" id="CEDENEW"/>